<dbReference type="HAMAP" id="MF_00388">
    <property type="entry name" value="LpxC"/>
    <property type="match status" value="1"/>
</dbReference>
<dbReference type="NCBIfam" id="NF009666">
    <property type="entry name" value="PRK13187.1"/>
    <property type="match status" value="1"/>
</dbReference>
<dbReference type="UniPathway" id="UPA00359">
    <property type="reaction ID" value="UER00478"/>
</dbReference>
<dbReference type="InterPro" id="IPR004463">
    <property type="entry name" value="UDP-acyl_GlcNac_deAcase"/>
</dbReference>
<comment type="catalytic activity">
    <reaction evidence="11 12">
        <text>a UDP-3-O-[(3R)-3-hydroxyacyl]-N-acetyl-alpha-D-glucosamine + H2O = a UDP-3-O-[(3R)-3-hydroxyacyl]-alpha-D-glucosamine + acetate</text>
        <dbReference type="Rhea" id="RHEA:67816"/>
        <dbReference type="ChEBI" id="CHEBI:15377"/>
        <dbReference type="ChEBI" id="CHEBI:30089"/>
        <dbReference type="ChEBI" id="CHEBI:137740"/>
        <dbReference type="ChEBI" id="CHEBI:173225"/>
        <dbReference type="EC" id="3.5.1.108"/>
    </reaction>
</comment>
<evidence type="ECO:0000313" key="14">
    <source>
        <dbReference type="Proteomes" id="UP000325811"/>
    </source>
</evidence>
<dbReference type="AlphaFoldDB" id="A0A5Q4ZH48"/>
<evidence type="ECO:0000256" key="11">
    <source>
        <dbReference type="ARBA" id="ARBA00024535"/>
    </source>
</evidence>
<evidence type="ECO:0000256" key="8">
    <source>
        <dbReference type="ARBA" id="ARBA00022801"/>
    </source>
</evidence>
<feature type="binding site" evidence="12">
    <location>
        <position position="89"/>
    </location>
    <ligand>
        <name>Zn(2+)</name>
        <dbReference type="ChEBI" id="CHEBI:29105"/>
    </ligand>
</feature>
<feature type="active site" description="Proton donor" evidence="12">
    <location>
        <position position="280"/>
    </location>
</feature>
<dbReference type="PANTHER" id="PTHR33694">
    <property type="entry name" value="UDP-3-O-ACYL-N-ACETYLGLUCOSAMINE DEACETYLASE 1, MITOCHONDRIAL-RELATED"/>
    <property type="match status" value="1"/>
</dbReference>
<keyword evidence="5 12" id="KW-0444">Lipid biosynthesis</keyword>
<sequence length="304" mass="33260">MRPPAGWSHREGTLGRPLALSGHGLHTGRRVNVSILPGNAGSARGIVFRRIQDGRVLAELPVSPALRRGQPLCTMLEASGGVRVRTIEHLLASLLTCEIDRATVELDAEEVPILDGSARPWIDAIRACGRVELPDAKRFIRVLRPVKIADGEGTRDERSISIEPSRVYEMTVRNDLKGFGVLRWDGVLTPASFADEIAPSRSYGRVKWAIPAILAGYVRGMPILRGARLSCTAAIVGNRVVGGMRVPDEFVRHRVLDLVGDMAMAGSPLIGRVCALRPSHEMNYRLVAELLATRDAWEWAEFTA</sequence>
<dbReference type="InterPro" id="IPR020568">
    <property type="entry name" value="Ribosomal_Su5_D2-typ_SF"/>
</dbReference>
<keyword evidence="7 12" id="KW-0479">Metal-binding</keyword>
<keyword evidence="9 12" id="KW-0862">Zinc</keyword>
<comment type="function">
    <text evidence="2 12">Catalyzes the hydrolysis of UDP-3-O-myristoyl-N-acetylglucosamine to form UDP-3-O-myristoylglucosamine and acetate, the committed step in lipid A biosynthesis.</text>
</comment>
<evidence type="ECO:0000256" key="2">
    <source>
        <dbReference type="ARBA" id="ARBA00002923"/>
    </source>
</evidence>
<dbReference type="EC" id="3.5.1.108" evidence="4 12"/>
<comment type="pathway">
    <text evidence="3 12">Glycolipid biosynthesis; lipid IV(A) biosynthesis; lipid IV(A) from (3R)-3-hydroxytetradecanoyl-[acyl-carrier-protein] and UDP-N-acetyl-alpha-D-glucosamine: step 2/6.</text>
</comment>
<evidence type="ECO:0000256" key="4">
    <source>
        <dbReference type="ARBA" id="ARBA00012745"/>
    </source>
</evidence>
<keyword evidence="13" id="KW-0614">Plasmid</keyword>
<evidence type="ECO:0000256" key="9">
    <source>
        <dbReference type="ARBA" id="ARBA00022833"/>
    </source>
</evidence>
<geneLocation type="plasmid" evidence="13 14">
    <name>pII</name>
</geneLocation>
<keyword evidence="8 12" id="KW-0378">Hydrolase</keyword>
<dbReference type="GO" id="GO:0016020">
    <property type="term" value="C:membrane"/>
    <property type="evidence" value="ECO:0007669"/>
    <property type="project" value="GOC"/>
</dbReference>
<dbReference type="EMBL" id="LR699556">
    <property type="protein sequence ID" value="VVD31141.1"/>
    <property type="molecule type" value="Genomic_DNA"/>
</dbReference>
<evidence type="ECO:0000256" key="6">
    <source>
        <dbReference type="ARBA" id="ARBA00022556"/>
    </source>
</evidence>
<dbReference type="GO" id="GO:0103117">
    <property type="term" value="F:UDP-3-O-acyl-N-acetylglucosamine deacetylase activity"/>
    <property type="evidence" value="ECO:0007669"/>
    <property type="project" value="UniProtKB-UniRule"/>
</dbReference>
<evidence type="ECO:0000256" key="12">
    <source>
        <dbReference type="HAMAP-Rule" id="MF_00388"/>
    </source>
</evidence>
<dbReference type="KEGG" id="pdio:PDMSB3_0017.3"/>
<dbReference type="PANTHER" id="PTHR33694:SF1">
    <property type="entry name" value="UDP-3-O-ACYL-N-ACETYLGLUCOSAMINE DEACETYLASE 1, MITOCHONDRIAL-RELATED"/>
    <property type="match status" value="1"/>
</dbReference>
<organism evidence="13 14">
    <name type="scientific">Paraburkholderia dioscoreae</name>
    <dbReference type="NCBI Taxonomy" id="2604047"/>
    <lineage>
        <taxon>Bacteria</taxon>
        <taxon>Pseudomonadati</taxon>
        <taxon>Pseudomonadota</taxon>
        <taxon>Betaproteobacteria</taxon>
        <taxon>Burkholderiales</taxon>
        <taxon>Burkholderiaceae</taxon>
        <taxon>Paraburkholderia</taxon>
    </lineage>
</organism>
<protein>
    <recommendedName>
        <fullName evidence="4 12">UDP-3-O-acyl-N-acetylglucosamine deacetylase</fullName>
        <shortName evidence="12">UDP-3-O-acyl-GlcNAc deacetylase</shortName>
        <ecNumber evidence="4 12">3.5.1.108</ecNumber>
    </recommendedName>
    <alternativeName>
        <fullName evidence="12">UDP-3-O-[R-3-hydroxymyristoyl]-N-acetylglucosamine deacetylase</fullName>
    </alternativeName>
</protein>
<name>A0A5Q4ZH48_9BURK</name>
<keyword evidence="10 12" id="KW-0443">Lipid metabolism</keyword>
<dbReference type="RefSeq" id="WP_165190183.1">
    <property type="nucleotide sequence ID" value="NZ_LR699556.1"/>
</dbReference>
<feature type="binding site" evidence="12">
    <location>
        <position position="257"/>
    </location>
    <ligand>
        <name>Zn(2+)</name>
        <dbReference type="ChEBI" id="CHEBI:29105"/>
    </ligand>
</feature>
<dbReference type="InterPro" id="IPR011334">
    <property type="entry name" value="UDP-acyl_GlcNac_deAcase_C"/>
</dbReference>
<evidence type="ECO:0000256" key="7">
    <source>
        <dbReference type="ARBA" id="ARBA00022723"/>
    </source>
</evidence>
<reference evidence="13 14" key="1">
    <citation type="submission" date="2019-08" db="EMBL/GenBank/DDBJ databases">
        <authorList>
            <person name="Herpell B J."/>
        </authorList>
    </citation>
    <scope>NUCLEOTIDE SEQUENCE [LARGE SCALE GENOMIC DNA]</scope>
    <source>
        <strain evidence="14">Msb3</strain>
        <plasmid evidence="13 14">pII</plasmid>
    </source>
</reference>
<evidence type="ECO:0000313" key="13">
    <source>
        <dbReference type="EMBL" id="VVD31141.1"/>
    </source>
</evidence>
<dbReference type="Gene3D" id="3.30.230.20">
    <property type="entry name" value="lpxc deacetylase, domain 1"/>
    <property type="match status" value="1"/>
</dbReference>
<gene>
    <name evidence="12 13" type="primary">lpxC</name>
    <name evidence="13" type="ORF">PDMSB3_0017</name>
</gene>
<dbReference type="GO" id="GO:0009245">
    <property type="term" value="P:lipid A biosynthetic process"/>
    <property type="evidence" value="ECO:0007669"/>
    <property type="project" value="UniProtKB-UniRule"/>
</dbReference>
<dbReference type="Pfam" id="PF03331">
    <property type="entry name" value="LpxC"/>
    <property type="match status" value="1"/>
</dbReference>
<accession>A0A5Q4ZH48</accession>
<evidence type="ECO:0000256" key="5">
    <source>
        <dbReference type="ARBA" id="ARBA00022516"/>
    </source>
</evidence>
<dbReference type="InterPro" id="IPR015870">
    <property type="entry name" value="UDP-acyl_N-AcGlcN_deAcase_N"/>
</dbReference>
<feature type="binding site" evidence="12">
    <location>
        <position position="253"/>
    </location>
    <ligand>
        <name>Zn(2+)</name>
        <dbReference type="ChEBI" id="CHEBI:29105"/>
    </ligand>
</feature>
<evidence type="ECO:0000256" key="10">
    <source>
        <dbReference type="ARBA" id="ARBA00023098"/>
    </source>
</evidence>
<dbReference type="SUPFAM" id="SSF54211">
    <property type="entry name" value="Ribosomal protein S5 domain 2-like"/>
    <property type="match status" value="2"/>
</dbReference>
<evidence type="ECO:0000256" key="3">
    <source>
        <dbReference type="ARBA" id="ARBA00005002"/>
    </source>
</evidence>
<keyword evidence="6 12" id="KW-0441">Lipid A biosynthesis</keyword>
<dbReference type="GO" id="GO:0046872">
    <property type="term" value="F:metal ion binding"/>
    <property type="evidence" value="ECO:0007669"/>
    <property type="project" value="UniProtKB-KW"/>
</dbReference>
<evidence type="ECO:0000256" key="1">
    <source>
        <dbReference type="ARBA" id="ARBA00001947"/>
    </source>
</evidence>
<dbReference type="Proteomes" id="UP000325811">
    <property type="component" value="Plasmid pII"/>
</dbReference>
<proteinExistence type="inferred from homology"/>
<comment type="similarity">
    <text evidence="12">Belongs to the LpxC family.</text>
</comment>
<comment type="cofactor">
    <cofactor evidence="1 12">
        <name>Zn(2+)</name>
        <dbReference type="ChEBI" id="CHEBI:29105"/>
    </cofactor>
</comment>
<dbReference type="Gene3D" id="3.30.1700.10">
    <property type="entry name" value="lpxc deacetylase, domain 2"/>
    <property type="match status" value="1"/>
</dbReference>
<keyword evidence="14" id="KW-1185">Reference proteome</keyword>